<sequence>EKYKDKERILKAARDKRALIYKGRPIRVVTDLSTETWQARKEWQEIFNVMNRKNMQPRILSTASLSFRIEGEIKVFPNKQKLKEFVTTKPALQEILRGTL</sequence>
<comment type="caution">
    <text evidence="2">The sequence shown here is derived from an EMBL/GenBank/DDBJ whole genome shotgun (WGS) entry which is preliminary data.</text>
</comment>
<dbReference type="Gene3D" id="3.30.250.20">
    <property type="entry name" value="L1 transposable element, C-terminal domain"/>
    <property type="match status" value="1"/>
</dbReference>
<gene>
    <name evidence="2" type="primary">L1re1_77</name>
    <name evidence="2" type="ORF">FOF47_R05401</name>
</gene>
<keyword evidence="3" id="KW-1185">Reference proteome</keyword>
<name>A0A6G1AX52_CROCR</name>
<evidence type="ECO:0000313" key="2">
    <source>
        <dbReference type="EMBL" id="KAF0880117.1"/>
    </source>
</evidence>
<dbReference type="InterPro" id="IPR042566">
    <property type="entry name" value="L1_C"/>
</dbReference>
<dbReference type="AlphaFoldDB" id="A0A6G1AX52"/>
<dbReference type="Gene3D" id="3.30.70.1820">
    <property type="entry name" value="L1 transposable element, RRM domain"/>
    <property type="match status" value="1"/>
</dbReference>
<evidence type="ECO:0000313" key="3">
    <source>
        <dbReference type="Proteomes" id="UP000475037"/>
    </source>
</evidence>
<proteinExistence type="predicted"/>
<dbReference type="InterPro" id="IPR004244">
    <property type="entry name" value="Transposase_22"/>
</dbReference>
<accession>A0A6G1AX52</accession>
<dbReference type="Pfam" id="PF17490">
    <property type="entry name" value="Tnp_22_dsRBD"/>
    <property type="match status" value="1"/>
</dbReference>
<feature type="non-terminal residue" evidence="2">
    <location>
        <position position="100"/>
    </location>
</feature>
<feature type="domain" description="L1 transposable element dsRBD-like" evidence="1">
    <location>
        <begin position="35"/>
        <end position="97"/>
    </location>
</feature>
<feature type="non-terminal residue" evidence="2">
    <location>
        <position position="1"/>
    </location>
</feature>
<dbReference type="PANTHER" id="PTHR11505">
    <property type="entry name" value="L1 TRANSPOSABLE ELEMENT-RELATED"/>
    <property type="match status" value="1"/>
</dbReference>
<dbReference type="Proteomes" id="UP000475037">
    <property type="component" value="Unassembled WGS sequence"/>
</dbReference>
<dbReference type="EMBL" id="VOAJ01003292">
    <property type="protein sequence ID" value="KAF0880117.1"/>
    <property type="molecule type" value="Genomic_DNA"/>
</dbReference>
<organism evidence="2 3">
    <name type="scientific">Crocuta crocuta</name>
    <name type="common">Spotted hyena</name>
    <dbReference type="NCBI Taxonomy" id="9678"/>
    <lineage>
        <taxon>Eukaryota</taxon>
        <taxon>Metazoa</taxon>
        <taxon>Chordata</taxon>
        <taxon>Craniata</taxon>
        <taxon>Vertebrata</taxon>
        <taxon>Euteleostomi</taxon>
        <taxon>Mammalia</taxon>
        <taxon>Eutheria</taxon>
        <taxon>Laurasiatheria</taxon>
        <taxon>Carnivora</taxon>
        <taxon>Feliformia</taxon>
        <taxon>Hyaenidae</taxon>
        <taxon>Crocuta</taxon>
    </lineage>
</organism>
<protein>
    <submittedName>
        <fullName evidence="2">LORF1 protein</fullName>
    </submittedName>
</protein>
<dbReference type="InterPro" id="IPR035300">
    <property type="entry name" value="L1_dsRBD"/>
</dbReference>
<reference evidence="2 3" key="1">
    <citation type="submission" date="2019-11" db="EMBL/GenBank/DDBJ databases">
        <authorList>
            <person name="Yang C."/>
            <person name="Li F."/>
        </authorList>
    </citation>
    <scope>NUCLEOTIDE SEQUENCE [LARGE SCALE GENOMIC DNA]</scope>
    <source>
        <strain evidence="2">KB4526</strain>
        <tissue evidence="2">Muscle</tissue>
    </source>
</reference>
<evidence type="ECO:0000259" key="1">
    <source>
        <dbReference type="Pfam" id="PF17490"/>
    </source>
</evidence>